<dbReference type="InParanoid" id="F4R934"/>
<proteinExistence type="predicted"/>
<name>F4R934_MELLP</name>
<dbReference type="Proteomes" id="UP000001072">
    <property type="component" value="Unassembled WGS sequence"/>
</dbReference>
<dbReference type="AlphaFoldDB" id="F4R934"/>
<dbReference type="GeneID" id="18932833"/>
<keyword evidence="3" id="KW-1185">Reference proteome</keyword>
<dbReference type="VEuPathDB" id="FungiDB:MELLADRAFT_76743"/>
<gene>
    <name evidence="2" type="ORF">MELLADRAFT_76743</name>
</gene>
<dbReference type="EMBL" id="GL883093">
    <property type="protein sequence ID" value="EGG10916.1"/>
    <property type="molecule type" value="Genomic_DNA"/>
</dbReference>
<protein>
    <submittedName>
        <fullName evidence="2">Uncharacterized protein</fullName>
    </submittedName>
</protein>
<dbReference type="KEGG" id="mlr:MELLADRAFT_76743"/>
<evidence type="ECO:0000256" key="1">
    <source>
        <dbReference type="SAM" id="MobiDB-lite"/>
    </source>
</evidence>
<reference evidence="3" key="1">
    <citation type="journal article" date="2011" name="Proc. Natl. Acad. Sci. U.S.A.">
        <title>Obligate biotrophy features unraveled by the genomic analysis of rust fungi.</title>
        <authorList>
            <person name="Duplessis S."/>
            <person name="Cuomo C.A."/>
            <person name="Lin Y.-C."/>
            <person name="Aerts A."/>
            <person name="Tisserant E."/>
            <person name="Veneault-Fourrey C."/>
            <person name="Joly D.L."/>
            <person name="Hacquard S."/>
            <person name="Amselem J."/>
            <person name="Cantarel B.L."/>
            <person name="Chiu R."/>
            <person name="Coutinho P.M."/>
            <person name="Feau N."/>
            <person name="Field M."/>
            <person name="Frey P."/>
            <person name="Gelhaye E."/>
            <person name="Goldberg J."/>
            <person name="Grabherr M.G."/>
            <person name="Kodira C.D."/>
            <person name="Kohler A."/>
            <person name="Kuees U."/>
            <person name="Lindquist E.A."/>
            <person name="Lucas S.M."/>
            <person name="Mago R."/>
            <person name="Mauceli E."/>
            <person name="Morin E."/>
            <person name="Murat C."/>
            <person name="Pangilinan J.L."/>
            <person name="Park R."/>
            <person name="Pearson M."/>
            <person name="Quesneville H."/>
            <person name="Rouhier N."/>
            <person name="Sakthikumar S."/>
            <person name="Salamov A.A."/>
            <person name="Schmutz J."/>
            <person name="Selles B."/>
            <person name="Shapiro H."/>
            <person name="Tanguay P."/>
            <person name="Tuskan G.A."/>
            <person name="Henrissat B."/>
            <person name="Van de Peer Y."/>
            <person name="Rouze P."/>
            <person name="Ellis J.G."/>
            <person name="Dodds P.N."/>
            <person name="Schein J.E."/>
            <person name="Zhong S."/>
            <person name="Hamelin R.C."/>
            <person name="Grigoriev I.V."/>
            <person name="Szabo L.J."/>
            <person name="Martin F."/>
        </authorList>
    </citation>
    <scope>NUCLEOTIDE SEQUENCE [LARGE SCALE GENOMIC DNA]</scope>
    <source>
        <strain evidence="3">98AG31 / pathotype 3-4-7</strain>
    </source>
</reference>
<evidence type="ECO:0000313" key="3">
    <source>
        <dbReference type="Proteomes" id="UP000001072"/>
    </source>
</evidence>
<accession>F4R934</accession>
<evidence type="ECO:0000313" key="2">
    <source>
        <dbReference type="EMBL" id="EGG10916.1"/>
    </source>
</evidence>
<feature type="region of interest" description="Disordered" evidence="1">
    <location>
        <begin position="1"/>
        <end position="34"/>
    </location>
</feature>
<dbReference type="HOGENOM" id="CLU_1207306_0_0_1"/>
<sequence length="230" mass="25936">MKRTIGGVSKASVDNTFSQSSESHPGFRGDHSARSLLPTCNTPVLPLAGHHPSRVWHPGFAYSNQQNLTRRTEYWGQNQIQESSFHHTEKAPIALQSRRFHNSQPSVQCSVQRVGWSPSLINPWPITSQVSSRMIYPQPTETKSITFDSNPAKPSGHDTHQMRGISFNHIEEPIELQSRRFDNSRPCVQCVRWAPSLINPWAINSQVSSRLIYAQPAETKPITFNSDPTK</sequence>
<organism evidence="3">
    <name type="scientific">Melampsora larici-populina (strain 98AG31 / pathotype 3-4-7)</name>
    <name type="common">Poplar leaf rust fungus</name>
    <dbReference type="NCBI Taxonomy" id="747676"/>
    <lineage>
        <taxon>Eukaryota</taxon>
        <taxon>Fungi</taxon>
        <taxon>Dikarya</taxon>
        <taxon>Basidiomycota</taxon>
        <taxon>Pucciniomycotina</taxon>
        <taxon>Pucciniomycetes</taxon>
        <taxon>Pucciniales</taxon>
        <taxon>Melampsoraceae</taxon>
        <taxon>Melampsora</taxon>
    </lineage>
</organism>
<dbReference type="RefSeq" id="XP_007405518.1">
    <property type="nucleotide sequence ID" value="XM_007405456.1"/>
</dbReference>
<feature type="compositionally biased region" description="Polar residues" evidence="1">
    <location>
        <begin position="12"/>
        <end position="23"/>
    </location>
</feature>
<feature type="non-terminal residue" evidence="2">
    <location>
        <position position="230"/>
    </location>
</feature>